<dbReference type="FunFam" id="1.20.140.10:FF:000004">
    <property type="entry name" value="Acyl-CoA dehydrogenase FadE25"/>
    <property type="match status" value="1"/>
</dbReference>
<dbReference type="InterPro" id="IPR009100">
    <property type="entry name" value="AcylCoA_DH/oxidase_NM_dom_sf"/>
</dbReference>
<evidence type="ECO:0000313" key="11">
    <source>
        <dbReference type="Proteomes" id="UP000290365"/>
    </source>
</evidence>
<dbReference type="Gene3D" id="2.40.110.10">
    <property type="entry name" value="Butyryl-CoA Dehydrogenase, subunit A, domain 2"/>
    <property type="match status" value="1"/>
</dbReference>
<dbReference type="Pfam" id="PF00441">
    <property type="entry name" value="Acyl-CoA_dh_1"/>
    <property type="match status" value="1"/>
</dbReference>
<keyword evidence="4 6" id="KW-0274">FAD</keyword>
<evidence type="ECO:0000256" key="3">
    <source>
        <dbReference type="ARBA" id="ARBA00022630"/>
    </source>
</evidence>
<dbReference type="SUPFAM" id="SSF47203">
    <property type="entry name" value="Acyl-CoA dehydrogenase C-terminal domain-like"/>
    <property type="match status" value="1"/>
</dbReference>
<comment type="similarity">
    <text evidence="2 6">Belongs to the acyl-CoA dehydrogenase family.</text>
</comment>
<evidence type="ECO:0000313" key="10">
    <source>
        <dbReference type="EMBL" id="QBD81044.1"/>
    </source>
</evidence>
<dbReference type="Pfam" id="PF02770">
    <property type="entry name" value="Acyl-CoA_dh_M"/>
    <property type="match status" value="1"/>
</dbReference>
<dbReference type="PIRSF" id="PIRSF016578">
    <property type="entry name" value="HsaA"/>
    <property type="match status" value="1"/>
</dbReference>
<sequence length="377" mass="41259">MKFDLNEEQADIRDLARRFTAQEIAPHAEAWDEEYHFPREIYSQMAELGLMGMTTPEIYGGSELSRLSGALVYEELAQGDMATAVGLSVHNMVTGSLAHFGSEEQRQRWVPALASGKFLGAFSLSEAEAGSDAASLQCRIERDGDNYVLNGTKMWVTNGGEADLYLVMARSAANGISCFVVEKDTPGFSFGKTERKMGLHSSPTRELIFENCKLPAEQRIGAEGQGLKIALATLNGGRINIGAIATGVAQAAFNTARDYARERKQFGQAIATFQAIQFMLADMAMKIEASRLLVYEAAYKVDEGQDANMHASMAKCFATDSAMEVTTNAVQILGGAGYVRDYPVERYMRDVKVAQIFEGTNQIQRIVIARAILGRLK</sequence>
<dbReference type="InterPro" id="IPR006089">
    <property type="entry name" value="Acyl-CoA_DH_CS"/>
</dbReference>
<dbReference type="FunFam" id="2.40.110.10:FF:000001">
    <property type="entry name" value="Acyl-CoA dehydrogenase, mitochondrial"/>
    <property type="match status" value="1"/>
</dbReference>
<dbReference type="PANTHER" id="PTHR43831">
    <property type="entry name" value="ISOBUTYRYL-COA DEHYDROGENASE"/>
    <property type="match status" value="1"/>
</dbReference>
<feature type="domain" description="Acyl-CoA oxidase/dehydrogenase middle" evidence="8">
    <location>
        <begin position="121"/>
        <end position="212"/>
    </location>
</feature>
<feature type="domain" description="Acyl-CoA dehydrogenase/oxidase C-terminal" evidence="7">
    <location>
        <begin position="224"/>
        <end position="373"/>
    </location>
</feature>
<evidence type="ECO:0000256" key="6">
    <source>
        <dbReference type="RuleBase" id="RU362125"/>
    </source>
</evidence>
<proteinExistence type="inferred from homology"/>
<dbReference type="PANTHER" id="PTHR43831:SF1">
    <property type="entry name" value="ISOBUTYRYL-COA DEHYDROGENASE, MITOCHONDRIAL"/>
    <property type="match status" value="1"/>
</dbReference>
<dbReference type="InterPro" id="IPR036250">
    <property type="entry name" value="AcylCo_DH-like_C"/>
</dbReference>
<evidence type="ECO:0000256" key="1">
    <source>
        <dbReference type="ARBA" id="ARBA00001974"/>
    </source>
</evidence>
<evidence type="ECO:0000256" key="5">
    <source>
        <dbReference type="ARBA" id="ARBA00023002"/>
    </source>
</evidence>
<accession>A0A4P6JZ90</accession>
<dbReference type="SUPFAM" id="SSF56645">
    <property type="entry name" value="Acyl-CoA dehydrogenase NM domain-like"/>
    <property type="match status" value="1"/>
</dbReference>
<dbReference type="AlphaFoldDB" id="A0A4P6JZ90"/>
<keyword evidence="3 6" id="KW-0285">Flavoprotein</keyword>
<dbReference type="RefSeq" id="WP_129892106.1">
    <property type="nucleotide sequence ID" value="NZ_CP035758.1"/>
</dbReference>
<gene>
    <name evidence="10" type="ORF">EPA93_35775</name>
</gene>
<dbReference type="FunFam" id="1.10.540.10:FF:000002">
    <property type="entry name" value="Acyl-CoA dehydrogenase FadE19"/>
    <property type="match status" value="1"/>
</dbReference>
<dbReference type="InterPro" id="IPR013786">
    <property type="entry name" value="AcylCoA_DH/ox_N"/>
</dbReference>
<keyword evidence="11" id="KW-1185">Reference proteome</keyword>
<dbReference type="InterPro" id="IPR006091">
    <property type="entry name" value="Acyl-CoA_Oxase/DH_mid-dom"/>
</dbReference>
<protein>
    <submittedName>
        <fullName evidence="10">Acyl-CoA dehydrogenase</fullName>
    </submittedName>
</protein>
<dbReference type="OrthoDB" id="9778581at2"/>
<evidence type="ECO:0000259" key="8">
    <source>
        <dbReference type="Pfam" id="PF02770"/>
    </source>
</evidence>
<evidence type="ECO:0000259" key="7">
    <source>
        <dbReference type="Pfam" id="PF00441"/>
    </source>
</evidence>
<name>A0A4P6JZ90_KTERU</name>
<dbReference type="Gene3D" id="1.20.140.10">
    <property type="entry name" value="Butyryl-CoA Dehydrogenase, subunit A, domain 3"/>
    <property type="match status" value="1"/>
</dbReference>
<dbReference type="GO" id="GO:0050660">
    <property type="term" value="F:flavin adenine dinucleotide binding"/>
    <property type="evidence" value="ECO:0007669"/>
    <property type="project" value="InterPro"/>
</dbReference>
<dbReference type="KEGG" id="kbs:EPA93_35775"/>
<organism evidence="10 11">
    <name type="scientific">Ktedonosporobacter rubrisoli</name>
    <dbReference type="NCBI Taxonomy" id="2509675"/>
    <lineage>
        <taxon>Bacteria</taxon>
        <taxon>Bacillati</taxon>
        <taxon>Chloroflexota</taxon>
        <taxon>Ktedonobacteria</taxon>
        <taxon>Ktedonobacterales</taxon>
        <taxon>Ktedonosporobacteraceae</taxon>
        <taxon>Ktedonosporobacter</taxon>
    </lineage>
</organism>
<dbReference type="InterPro" id="IPR037069">
    <property type="entry name" value="AcylCoA_DH/ox_N_sf"/>
</dbReference>
<evidence type="ECO:0000256" key="4">
    <source>
        <dbReference type="ARBA" id="ARBA00022827"/>
    </source>
</evidence>
<dbReference type="Gene3D" id="1.10.540.10">
    <property type="entry name" value="Acyl-CoA dehydrogenase/oxidase, N-terminal domain"/>
    <property type="match status" value="1"/>
</dbReference>
<evidence type="ECO:0000256" key="2">
    <source>
        <dbReference type="ARBA" id="ARBA00009347"/>
    </source>
</evidence>
<keyword evidence="5 6" id="KW-0560">Oxidoreductase</keyword>
<dbReference type="PROSITE" id="PS00073">
    <property type="entry name" value="ACYL_COA_DH_2"/>
    <property type="match status" value="1"/>
</dbReference>
<evidence type="ECO:0000259" key="9">
    <source>
        <dbReference type="Pfam" id="PF02771"/>
    </source>
</evidence>
<dbReference type="InterPro" id="IPR046373">
    <property type="entry name" value="Acyl-CoA_Oxase/DH_mid-dom_sf"/>
</dbReference>
<dbReference type="Proteomes" id="UP000290365">
    <property type="component" value="Chromosome"/>
</dbReference>
<dbReference type="InterPro" id="IPR009075">
    <property type="entry name" value="AcylCo_DH/oxidase_C"/>
</dbReference>
<dbReference type="EMBL" id="CP035758">
    <property type="protein sequence ID" value="QBD81044.1"/>
    <property type="molecule type" value="Genomic_DNA"/>
</dbReference>
<comment type="cofactor">
    <cofactor evidence="1 6">
        <name>FAD</name>
        <dbReference type="ChEBI" id="CHEBI:57692"/>
    </cofactor>
</comment>
<reference evidence="10 11" key="1">
    <citation type="submission" date="2019-01" db="EMBL/GenBank/DDBJ databases">
        <title>Ktedonosporobacter rubrisoli SCAWS-G2.</title>
        <authorList>
            <person name="Huang Y."/>
            <person name="Yan B."/>
        </authorList>
    </citation>
    <scope>NUCLEOTIDE SEQUENCE [LARGE SCALE GENOMIC DNA]</scope>
    <source>
        <strain evidence="10 11">SCAWS-G2</strain>
    </source>
</reference>
<dbReference type="Pfam" id="PF02771">
    <property type="entry name" value="Acyl-CoA_dh_N"/>
    <property type="match status" value="1"/>
</dbReference>
<feature type="domain" description="Acyl-CoA dehydrogenase/oxidase N-terminal" evidence="9">
    <location>
        <begin position="6"/>
        <end position="117"/>
    </location>
</feature>
<dbReference type="GO" id="GO:0003995">
    <property type="term" value="F:acyl-CoA dehydrogenase activity"/>
    <property type="evidence" value="ECO:0007669"/>
    <property type="project" value="InterPro"/>
</dbReference>
<dbReference type="InterPro" id="IPR052547">
    <property type="entry name" value="Mito_Isobutyryl-CoADH"/>
</dbReference>